<accession>A0A4Y2NZ79</accession>
<gene>
    <name evidence="2" type="ORF">AVEN_250920_1</name>
    <name evidence="1" type="ORF">AVEN_2693_1</name>
</gene>
<organism evidence="2 3">
    <name type="scientific">Araneus ventricosus</name>
    <name type="common">Orbweaver spider</name>
    <name type="synonym">Epeira ventricosa</name>
    <dbReference type="NCBI Taxonomy" id="182803"/>
    <lineage>
        <taxon>Eukaryota</taxon>
        <taxon>Metazoa</taxon>
        <taxon>Ecdysozoa</taxon>
        <taxon>Arthropoda</taxon>
        <taxon>Chelicerata</taxon>
        <taxon>Arachnida</taxon>
        <taxon>Araneae</taxon>
        <taxon>Araneomorphae</taxon>
        <taxon>Entelegynae</taxon>
        <taxon>Araneoidea</taxon>
        <taxon>Araneidae</taxon>
        <taxon>Araneus</taxon>
    </lineage>
</organism>
<feature type="non-terminal residue" evidence="2">
    <location>
        <position position="67"/>
    </location>
</feature>
<dbReference type="Proteomes" id="UP000499080">
    <property type="component" value="Unassembled WGS sequence"/>
</dbReference>
<evidence type="ECO:0000313" key="2">
    <source>
        <dbReference type="EMBL" id="GBN43357.1"/>
    </source>
</evidence>
<dbReference type="AlphaFoldDB" id="A0A4Y2NZ79"/>
<keyword evidence="3" id="KW-1185">Reference proteome</keyword>
<dbReference type="EMBL" id="BGPR01129933">
    <property type="protein sequence ID" value="GBN43343.1"/>
    <property type="molecule type" value="Genomic_DNA"/>
</dbReference>
<evidence type="ECO:0000313" key="3">
    <source>
        <dbReference type="Proteomes" id="UP000499080"/>
    </source>
</evidence>
<protein>
    <submittedName>
        <fullName evidence="2">Uncharacterized protein</fullName>
    </submittedName>
</protein>
<evidence type="ECO:0000313" key="1">
    <source>
        <dbReference type="EMBL" id="GBN43343.1"/>
    </source>
</evidence>
<sequence>MRFRVIVFAELRTDTHYSKKAFFGHKDPNFEAESLDDRDRTPPRALVPVTIAVTVPEKKAHQKVKNS</sequence>
<dbReference type="EMBL" id="BGPR01129937">
    <property type="protein sequence ID" value="GBN43357.1"/>
    <property type="molecule type" value="Genomic_DNA"/>
</dbReference>
<name>A0A4Y2NZ79_ARAVE</name>
<proteinExistence type="predicted"/>
<reference evidence="2 3" key="1">
    <citation type="journal article" date="2019" name="Sci. Rep.">
        <title>Orb-weaving spider Araneus ventricosus genome elucidates the spidroin gene catalogue.</title>
        <authorList>
            <person name="Kono N."/>
            <person name="Nakamura H."/>
            <person name="Ohtoshi R."/>
            <person name="Moran D.A.P."/>
            <person name="Shinohara A."/>
            <person name="Yoshida Y."/>
            <person name="Fujiwara M."/>
            <person name="Mori M."/>
            <person name="Tomita M."/>
            <person name="Arakawa K."/>
        </authorList>
    </citation>
    <scope>NUCLEOTIDE SEQUENCE [LARGE SCALE GENOMIC DNA]</scope>
</reference>
<comment type="caution">
    <text evidence="2">The sequence shown here is derived from an EMBL/GenBank/DDBJ whole genome shotgun (WGS) entry which is preliminary data.</text>
</comment>